<dbReference type="EMBL" id="CZCU02000140">
    <property type="protein sequence ID" value="VXD20002.1"/>
    <property type="molecule type" value="Genomic_DNA"/>
</dbReference>
<dbReference type="Proteomes" id="UP000184550">
    <property type="component" value="Unassembled WGS sequence"/>
</dbReference>
<sequence>MKLLAIFNDNQQENKSVKVAIAGSTVKECKSGDRWLERGNEGTREQGN</sequence>
<gene>
    <name evidence="1" type="ORF">PL8927_640048</name>
</gene>
<reference evidence="1" key="1">
    <citation type="submission" date="2019-10" db="EMBL/GenBank/DDBJ databases">
        <authorList>
            <consortium name="Genoscope - CEA"/>
            <person name="William W."/>
        </authorList>
    </citation>
    <scope>NUCLEOTIDE SEQUENCE [LARGE SCALE GENOMIC DNA]</scope>
    <source>
        <strain evidence="1">BBR_PRJEB10992</strain>
    </source>
</reference>
<organism evidence="1 2">
    <name type="scientific">Planktothrix serta PCC 8927</name>
    <dbReference type="NCBI Taxonomy" id="671068"/>
    <lineage>
        <taxon>Bacteria</taxon>
        <taxon>Bacillati</taxon>
        <taxon>Cyanobacteriota</taxon>
        <taxon>Cyanophyceae</taxon>
        <taxon>Oscillatoriophycideae</taxon>
        <taxon>Oscillatoriales</taxon>
        <taxon>Microcoleaceae</taxon>
        <taxon>Planktothrix</taxon>
    </lineage>
</organism>
<keyword evidence="2" id="KW-1185">Reference proteome</keyword>
<comment type="caution">
    <text evidence="1">The sequence shown here is derived from an EMBL/GenBank/DDBJ whole genome shotgun (WGS) entry which is preliminary data.</text>
</comment>
<evidence type="ECO:0000313" key="1">
    <source>
        <dbReference type="EMBL" id="VXD20002.1"/>
    </source>
</evidence>
<evidence type="ECO:0000313" key="2">
    <source>
        <dbReference type="Proteomes" id="UP000184550"/>
    </source>
</evidence>
<name>A0A7Z9BS70_9CYAN</name>
<dbReference type="AlphaFoldDB" id="A0A7Z9BS70"/>
<proteinExistence type="predicted"/>
<protein>
    <submittedName>
        <fullName evidence="1">Uncharacterized protein</fullName>
    </submittedName>
</protein>
<accession>A0A7Z9BS70</accession>